<name>A0A514A140_9CAUD</name>
<reference evidence="5 6" key="1">
    <citation type="submission" date="2019-04" db="EMBL/GenBank/DDBJ databases">
        <title>Novel bacteriophages capable of disrupting biofilms from clinical strains of Aeromonas hydrophila with intrinsic antibiotic resistance.</title>
        <authorList>
            <person name="Kabwe M."/>
            <person name="Brown T.L."/>
            <person name="Speirs L."/>
            <person name="Ku H."/>
            <person name="Leach M."/>
            <person name="Chan H.T."/>
            <person name="Petrovski S."/>
            <person name="Lock P."/>
            <person name="Tucci J."/>
        </authorList>
    </citation>
    <scope>NUCLEOTIDE SEQUENCE [LARGE SCALE GENOMIC DNA]</scope>
</reference>
<dbReference type="Pfam" id="PF03477">
    <property type="entry name" value="ATP-cone"/>
    <property type="match status" value="1"/>
</dbReference>
<dbReference type="EMBL" id="MK838115">
    <property type="protein sequence ID" value="QDH46956.1"/>
    <property type="molecule type" value="Genomic_DNA"/>
</dbReference>
<dbReference type="Proteomes" id="UP000320778">
    <property type="component" value="Segment"/>
</dbReference>
<protein>
    <submittedName>
        <fullName evidence="5">Putative ATP-cone domain-containing protein</fullName>
    </submittedName>
</protein>
<keyword evidence="6" id="KW-1185">Reference proteome</keyword>
<gene>
    <name evidence="5" type="ORF">LAh9_87</name>
</gene>
<evidence type="ECO:0000313" key="5">
    <source>
        <dbReference type="EMBL" id="QDH46956.1"/>
    </source>
</evidence>
<evidence type="ECO:0000256" key="1">
    <source>
        <dbReference type="ARBA" id="ARBA00022741"/>
    </source>
</evidence>
<dbReference type="InterPro" id="IPR005144">
    <property type="entry name" value="ATP-cone_dom"/>
</dbReference>
<proteinExistence type="predicted"/>
<dbReference type="PROSITE" id="PS51161">
    <property type="entry name" value="ATP_CONE"/>
    <property type="match status" value="1"/>
</dbReference>
<keyword evidence="2 3" id="KW-0067">ATP-binding</keyword>
<keyword evidence="1 3" id="KW-0547">Nucleotide-binding</keyword>
<feature type="domain" description="ATP-cone" evidence="4">
    <location>
        <begin position="2"/>
        <end position="90"/>
    </location>
</feature>
<evidence type="ECO:0000256" key="2">
    <source>
        <dbReference type="ARBA" id="ARBA00022840"/>
    </source>
</evidence>
<dbReference type="GO" id="GO:0005524">
    <property type="term" value="F:ATP binding"/>
    <property type="evidence" value="ECO:0007669"/>
    <property type="project" value="UniProtKB-UniRule"/>
</dbReference>
<evidence type="ECO:0000259" key="4">
    <source>
        <dbReference type="PROSITE" id="PS51161"/>
    </source>
</evidence>
<evidence type="ECO:0000313" key="6">
    <source>
        <dbReference type="Proteomes" id="UP000320778"/>
    </source>
</evidence>
<organism evidence="5 6">
    <name type="scientific">Aeromonas phage LAh_9</name>
    <dbReference type="NCBI Taxonomy" id="2591033"/>
    <lineage>
        <taxon>Viruses</taxon>
        <taxon>Duplodnaviria</taxon>
        <taxon>Heunggongvirae</taxon>
        <taxon>Uroviricota</taxon>
        <taxon>Caudoviricetes</taxon>
        <taxon>Grimontviridae</taxon>
        <taxon>Lahexavirus</taxon>
        <taxon>Lahexavirus LAh9</taxon>
    </lineage>
</organism>
<sequence length="90" mass="10087">MIMVEVVNKGFQEPFDINRIIESVQTAMENAGYQDLQDALQIALEVQSKVLDKDVVSTEVLLDLVMERLMDLGNVYILKSYLLKSLGVPG</sequence>
<accession>A0A514A140</accession>
<evidence type="ECO:0000256" key="3">
    <source>
        <dbReference type="PROSITE-ProRule" id="PRU00492"/>
    </source>
</evidence>